<proteinExistence type="predicted"/>
<dbReference type="Proteomes" id="UP000537729">
    <property type="component" value="Unassembled WGS sequence"/>
</dbReference>
<evidence type="ECO:0000313" key="1">
    <source>
        <dbReference type="EMBL" id="NMY08926.1"/>
    </source>
</evidence>
<feature type="non-terminal residue" evidence="2">
    <location>
        <position position="1"/>
    </location>
</feature>
<gene>
    <name evidence="1" type="ORF">HBO38_10815</name>
    <name evidence="2" type="ORF">HBO38_26240</name>
</gene>
<accession>A0A7Y1FB55</accession>
<dbReference type="EMBL" id="JAAQWG010000013">
    <property type="protein sequence ID" value="NMY08926.1"/>
    <property type="molecule type" value="Genomic_DNA"/>
</dbReference>
<organism evidence="2 3">
    <name type="scientific">Pseudomonas veronii</name>
    <dbReference type="NCBI Taxonomy" id="76761"/>
    <lineage>
        <taxon>Bacteria</taxon>
        <taxon>Pseudomonadati</taxon>
        <taxon>Pseudomonadota</taxon>
        <taxon>Gammaproteobacteria</taxon>
        <taxon>Pseudomonadales</taxon>
        <taxon>Pseudomonadaceae</taxon>
        <taxon>Pseudomonas</taxon>
    </lineage>
</organism>
<sequence>AHNEHSAKPFRWSKTAESIISSVHRAKLAATRNELLN</sequence>
<reference evidence="2 3" key="1">
    <citation type="journal article" date="2020" name="Front. Microbiol.">
        <title>Genetic Organization of the aprX-lipA2 Operon Affects the Proteolytic Potential of Pseudomonas Species in Milk.</title>
        <authorList>
            <person name="Maier C."/>
            <person name="Huptas C."/>
            <person name="von Neubeck M."/>
            <person name="Scherer S."/>
            <person name="Wenning M."/>
            <person name="Lucking G."/>
        </authorList>
    </citation>
    <scope>NUCLEOTIDE SEQUENCE [LARGE SCALE GENOMIC DNA]</scope>
    <source>
        <strain evidence="2 3">DSM 16272</strain>
    </source>
</reference>
<evidence type="ECO:0000313" key="2">
    <source>
        <dbReference type="EMBL" id="NMY11901.1"/>
    </source>
</evidence>
<evidence type="ECO:0000313" key="3">
    <source>
        <dbReference type="Proteomes" id="UP000537729"/>
    </source>
</evidence>
<comment type="caution">
    <text evidence="2">The sequence shown here is derived from an EMBL/GenBank/DDBJ whole genome shotgun (WGS) entry which is preliminary data.</text>
</comment>
<name>A0A7Y1FB55_PSEVE</name>
<dbReference type="AlphaFoldDB" id="A0A7Y1FB55"/>
<protein>
    <submittedName>
        <fullName evidence="2">IS630 family transposase</fullName>
    </submittedName>
</protein>
<dbReference type="EMBL" id="JAAQWG010000048">
    <property type="protein sequence ID" value="NMY11901.1"/>
    <property type="molecule type" value="Genomic_DNA"/>
</dbReference>